<dbReference type="Proteomes" id="UP000248749">
    <property type="component" value="Unassembled WGS sequence"/>
</dbReference>
<dbReference type="EMBL" id="POUB01000016">
    <property type="protein sequence ID" value="PZG01974.1"/>
    <property type="molecule type" value="Genomic_DNA"/>
</dbReference>
<evidence type="ECO:0000313" key="1">
    <source>
        <dbReference type="EMBL" id="PZG01974.1"/>
    </source>
</evidence>
<sequence length="108" mass="11840">MRADENRDLRQLLSLLDKVDTWREMTASPSVAWQVQPGSPLAGDDAKTDPYQVSHSAWHALTVAVDHMQCLRSSVVSELTDRSASVSIHTHAQSSLIRGAFENGARAV</sequence>
<name>A0A2W2EAU4_9ACTN</name>
<accession>A0A2W2EAU4</accession>
<organism evidence="1 2">
    <name type="scientific">Micromonospora deserti</name>
    <dbReference type="NCBI Taxonomy" id="2070366"/>
    <lineage>
        <taxon>Bacteria</taxon>
        <taxon>Bacillati</taxon>
        <taxon>Actinomycetota</taxon>
        <taxon>Actinomycetes</taxon>
        <taxon>Micromonosporales</taxon>
        <taxon>Micromonosporaceae</taxon>
        <taxon>Micromonospora</taxon>
    </lineage>
</organism>
<evidence type="ECO:0000313" key="2">
    <source>
        <dbReference type="Proteomes" id="UP000248749"/>
    </source>
</evidence>
<dbReference type="AlphaFoldDB" id="A0A2W2EAU4"/>
<protein>
    <submittedName>
        <fullName evidence="1">Uncharacterized protein</fullName>
    </submittedName>
</protein>
<comment type="caution">
    <text evidence="1">The sequence shown here is derived from an EMBL/GenBank/DDBJ whole genome shotgun (WGS) entry which is preliminary data.</text>
</comment>
<reference evidence="1 2" key="1">
    <citation type="submission" date="2018-01" db="EMBL/GenBank/DDBJ databases">
        <title>Draft genome sequence of Salinispora sp. 13K206.</title>
        <authorList>
            <person name="Sahin N."/>
            <person name="Saygin H."/>
            <person name="Ay H."/>
        </authorList>
    </citation>
    <scope>NUCLEOTIDE SEQUENCE [LARGE SCALE GENOMIC DNA]</scope>
    <source>
        <strain evidence="1 2">13K206</strain>
    </source>
</reference>
<proteinExistence type="predicted"/>
<dbReference type="OrthoDB" id="4045431at2"/>
<gene>
    <name evidence="1" type="ORF">C1I99_04580</name>
</gene>
<keyword evidence="2" id="KW-1185">Reference proteome</keyword>
<dbReference type="RefSeq" id="WP_111132885.1">
    <property type="nucleotide sequence ID" value="NZ_POUB01000016.1"/>
</dbReference>